<dbReference type="HOGENOM" id="CLU_1052348_0_0_9"/>
<evidence type="ECO:0000256" key="1">
    <source>
        <dbReference type="SAM" id="SignalP"/>
    </source>
</evidence>
<feature type="chain" id="PRO_5002854009" evidence="1">
    <location>
        <begin position="27"/>
        <end position="264"/>
    </location>
</feature>
<gene>
    <name evidence="2" type="ORF">BACPEC_03255</name>
</gene>
<dbReference type="AlphaFoldDB" id="B7AX05"/>
<evidence type="ECO:0000313" key="2">
    <source>
        <dbReference type="EMBL" id="EEC56746.1"/>
    </source>
</evidence>
<reference evidence="2 3" key="1">
    <citation type="submission" date="2008-11" db="EMBL/GenBank/DDBJ databases">
        <title>Draft genome sequence of Bacteroides pectinophilus (ATCC 43243).</title>
        <authorList>
            <person name="Sudarsanam P."/>
            <person name="Ley R."/>
            <person name="Guruge J."/>
            <person name="Turnbaugh P.J."/>
            <person name="Mahowald M."/>
            <person name="Liep D."/>
            <person name="Gordon J."/>
        </authorList>
    </citation>
    <scope>NUCLEOTIDE SEQUENCE [LARGE SCALE GENOMIC DNA]</scope>
    <source>
        <strain evidence="2 3">ATCC 43243</strain>
    </source>
</reference>
<name>B7AX05_9FIRM</name>
<protein>
    <submittedName>
        <fullName evidence="2">Uncharacterized protein</fullName>
    </submittedName>
</protein>
<comment type="caution">
    <text evidence="2">The sequence shown here is derived from an EMBL/GenBank/DDBJ whole genome shotgun (WGS) entry which is preliminary data.</text>
</comment>
<dbReference type="EMBL" id="ABVQ01000037">
    <property type="protein sequence ID" value="EEC56746.1"/>
    <property type="molecule type" value="Genomic_DNA"/>
</dbReference>
<reference evidence="2 3" key="2">
    <citation type="submission" date="2008-11" db="EMBL/GenBank/DDBJ databases">
        <authorList>
            <person name="Fulton L."/>
            <person name="Clifton S."/>
            <person name="Fulton B."/>
            <person name="Xu J."/>
            <person name="Minx P."/>
            <person name="Pepin K.H."/>
            <person name="Johnson M."/>
            <person name="Bhonagiri V."/>
            <person name="Nash W.E."/>
            <person name="Mardis E.R."/>
            <person name="Wilson R.K."/>
        </authorList>
    </citation>
    <scope>NUCLEOTIDE SEQUENCE [LARGE SCALE GENOMIC DNA]</scope>
    <source>
        <strain evidence="2 3">ATCC 43243</strain>
    </source>
</reference>
<organism evidence="2 3">
    <name type="scientific">[Bacteroides] pectinophilus ATCC 43243</name>
    <dbReference type="NCBI Taxonomy" id="483218"/>
    <lineage>
        <taxon>Bacteria</taxon>
        <taxon>Bacillati</taxon>
        <taxon>Bacillota</taxon>
        <taxon>Clostridia</taxon>
        <taxon>Eubacteriales</taxon>
    </lineage>
</organism>
<dbReference type="Proteomes" id="UP000003136">
    <property type="component" value="Unassembled WGS sequence"/>
</dbReference>
<keyword evidence="1" id="KW-0732">Signal</keyword>
<dbReference type="PROSITE" id="PS51257">
    <property type="entry name" value="PROKAR_LIPOPROTEIN"/>
    <property type="match status" value="1"/>
</dbReference>
<dbReference type="STRING" id="483218.BACPEC_03255"/>
<dbReference type="eggNOG" id="ENOG50338EY">
    <property type="taxonomic scope" value="Bacteria"/>
</dbReference>
<evidence type="ECO:0000313" key="3">
    <source>
        <dbReference type="Proteomes" id="UP000003136"/>
    </source>
</evidence>
<proteinExistence type="predicted"/>
<keyword evidence="3" id="KW-1185">Reference proteome</keyword>
<sequence>MGFMHFKTLRKYMAATAICIAAVSFAACSSGAGDSTDAADTDGYIEEESSTYAQLPESSQSRFSTEDMVFGKAVMGMTPEEVMAAVGAPDDDKTPAAESTPERVFTYNGADGTKSTLIFWSVNGSMKLCGVESTDPAKTFTRGTHAGMSAQDVRDKFYRDANCLNANVMSDDNATILGKFLYGSRTLDRLEEQKVKDPIEYGMINYNGNGDMESGGSILEYLSFQPPYKGEFASYSDDYSQLMYYTNAAGNVTRICWYYYPEVQ</sequence>
<feature type="signal peptide" evidence="1">
    <location>
        <begin position="1"/>
        <end position="26"/>
    </location>
</feature>
<accession>B7AX05</accession>